<protein>
    <submittedName>
        <fullName evidence="1">Uncharacterized protein</fullName>
    </submittedName>
</protein>
<keyword evidence="2" id="KW-1185">Reference proteome</keyword>
<organism evidence="1 2">
    <name type="scientific">Dreissena polymorpha</name>
    <name type="common">Zebra mussel</name>
    <name type="synonym">Mytilus polymorpha</name>
    <dbReference type="NCBI Taxonomy" id="45954"/>
    <lineage>
        <taxon>Eukaryota</taxon>
        <taxon>Metazoa</taxon>
        <taxon>Spiralia</taxon>
        <taxon>Lophotrochozoa</taxon>
        <taxon>Mollusca</taxon>
        <taxon>Bivalvia</taxon>
        <taxon>Autobranchia</taxon>
        <taxon>Heteroconchia</taxon>
        <taxon>Euheterodonta</taxon>
        <taxon>Imparidentia</taxon>
        <taxon>Neoheterodontei</taxon>
        <taxon>Myida</taxon>
        <taxon>Dreissenoidea</taxon>
        <taxon>Dreissenidae</taxon>
        <taxon>Dreissena</taxon>
    </lineage>
</organism>
<gene>
    <name evidence="1" type="ORF">DPMN_177136</name>
</gene>
<dbReference type="Gene3D" id="2.170.300.10">
    <property type="entry name" value="Tie2 ligand-binding domain superfamily"/>
    <property type="match status" value="1"/>
</dbReference>
<evidence type="ECO:0000313" key="1">
    <source>
        <dbReference type="EMBL" id="KAH3775731.1"/>
    </source>
</evidence>
<comment type="caution">
    <text evidence="1">The sequence shown here is derived from an EMBL/GenBank/DDBJ whole genome shotgun (WGS) entry which is preliminary data.</text>
</comment>
<dbReference type="EMBL" id="JAIWYP010000009">
    <property type="protein sequence ID" value="KAH3775731.1"/>
    <property type="molecule type" value="Genomic_DNA"/>
</dbReference>
<dbReference type="Proteomes" id="UP000828390">
    <property type="component" value="Unassembled WGS sequence"/>
</dbReference>
<name>A0A9D4IHK5_DREPO</name>
<evidence type="ECO:0000313" key="2">
    <source>
        <dbReference type="Proteomes" id="UP000828390"/>
    </source>
</evidence>
<accession>A0A9D4IHK5</accession>
<dbReference type="AlphaFoldDB" id="A0A9D4IHK5"/>
<reference evidence="1" key="1">
    <citation type="journal article" date="2019" name="bioRxiv">
        <title>The Genome of the Zebra Mussel, Dreissena polymorpha: A Resource for Invasive Species Research.</title>
        <authorList>
            <person name="McCartney M.A."/>
            <person name="Auch B."/>
            <person name="Kono T."/>
            <person name="Mallez S."/>
            <person name="Zhang Y."/>
            <person name="Obille A."/>
            <person name="Becker A."/>
            <person name="Abrahante J.E."/>
            <person name="Garbe J."/>
            <person name="Badalamenti J.P."/>
            <person name="Herman A."/>
            <person name="Mangelson H."/>
            <person name="Liachko I."/>
            <person name="Sullivan S."/>
            <person name="Sone E.D."/>
            <person name="Koren S."/>
            <person name="Silverstein K.A.T."/>
            <person name="Beckman K.B."/>
            <person name="Gohl D.M."/>
        </authorList>
    </citation>
    <scope>NUCLEOTIDE SEQUENCE</scope>
    <source>
        <strain evidence="1">Duluth1</strain>
        <tissue evidence="1">Whole animal</tissue>
    </source>
</reference>
<reference evidence="1" key="2">
    <citation type="submission" date="2020-11" db="EMBL/GenBank/DDBJ databases">
        <authorList>
            <person name="McCartney M.A."/>
            <person name="Auch B."/>
            <person name="Kono T."/>
            <person name="Mallez S."/>
            <person name="Becker A."/>
            <person name="Gohl D.M."/>
            <person name="Silverstein K.A.T."/>
            <person name="Koren S."/>
            <person name="Bechman K.B."/>
            <person name="Herman A."/>
            <person name="Abrahante J.E."/>
            <person name="Garbe J."/>
        </authorList>
    </citation>
    <scope>NUCLEOTIDE SEQUENCE</scope>
    <source>
        <strain evidence="1">Duluth1</strain>
        <tissue evidence="1">Whole animal</tissue>
    </source>
</reference>
<sequence>MTISNIDNHFYIVLAITYESNDSNFLSLAYESIISEAAPCDELGRFGWKCRFSCNCADGADCERQTGYCQNGCKPGFYGWGCQFGMFP</sequence>
<proteinExistence type="predicted"/>